<dbReference type="RefSeq" id="WP_408126387.1">
    <property type="nucleotide sequence ID" value="NZ_JBFNFH010000005.1"/>
</dbReference>
<gene>
    <name evidence="2" type="ORF">ABGF40_03045</name>
</gene>
<evidence type="ECO:0000259" key="1">
    <source>
        <dbReference type="Pfam" id="PF07687"/>
    </source>
</evidence>
<dbReference type="PIRSF" id="PIRSF016599">
    <property type="entry name" value="Xaa-His_dipept"/>
    <property type="match status" value="1"/>
</dbReference>
<dbReference type="CDD" id="cd03890">
    <property type="entry name" value="M20_pepD"/>
    <property type="match status" value="1"/>
</dbReference>
<dbReference type="Gene3D" id="3.40.630.10">
    <property type="entry name" value="Zn peptidases"/>
    <property type="match status" value="2"/>
</dbReference>
<protein>
    <submittedName>
        <fullName evidence="2">Aminoacyl-histidine dipeptidase</fullName>
    </submittedName>
</protein>
<evidence type="ECO:0000313" key="2">
    <source>
        <dbReference type="EMBL" id="MFM1524642.1"/>
    </source>
</evidence>
<dbReference type="Proteomes" id="UP001629536">
    <property type="component" value="Unassembled WGS sequence"/>
</dbReference>
<dbReference type="NCBIfam" id="TIGR01893">
    <property type="entry name" value="aa-his-dipept"/>
    <property type="match status" value="1"/>
</dbReference>
<name>A0ABW9F5T8_9FIRM</name>
<proteinExistence type="predicted"/>
<dbReference type="InterPro" id="IPR002933">
    <property type="entry name" value="Peptidase_M20"/>
</dbReference>
<dbReference type="InterPro" id="IPR001160">
    <property type="entry name" value="Peptidase_M20C"/>
</dbReference>
<evidence type="ECO:0000313" key="3">
    <source>
        <dbReference type="Proteomes" id="UP001629536"/>
    </source>
</evidence>
<dbReference type="SUPFAM" id="SSF53187">
    <property type="entry name" value="Zn-dependent exopeptidases"/>
    <property type="match status" value="1"/>
</dbReference>
<keyword evidence="3" id="KW-1185">Reference proteome</keyword>
<dbReference type="PANTHER" id="PTHR43501:SF1">
    <property type="entry name" value="CYTOSOL NON-SPECIFIC DIPEPTIDASE"/>
    <property type="match status" value="1"/>
</dbReference>
<organism evidence="2 3">
    <name type="scientific">Helcococcus bovis</name>
    <dbReference type="NCBI Taxonomy" id="3153252"/>
    <lineage>
        <taxon>Bacteria</taxon>
        <taxon>Bacillati</taxon>
        <taxon>Bacillota</taxon>
        <taxon>Tissierellia</taxon>
        <taxon>Tissierellales</taxon>
        <taxon>Peptoniphilaceae</taxon>
        <taxon>Helcococcus</taxon>
    </lineage>
</organism>
<dbReference type="Pfam" id="PF01546">
    <property type="entry name" value="Peptidase_M20"/>
    <property type="match status" value="1"/>
</dbReference>
<reference evidence="2 3" key="1">
    <citation type="journal article" date="2024" name="Front. Microbiol.">
        <title>Pangenomic and biochemical analyses of Helcococcus ovis reveal widespread tetracycline resistance and a novel bacterial species, Helcococcus bovis.</title>
        <authorList>
            <person name="Cunha F."/>
            <person name="Zhai Y."/>
            <person name="Casaro S."/>
            <person name="Jones K.L."/>
            <person name="Hernandez M."/>
            <person name="Bisinotto R.S."/>
            <person name="Kariyawasam S."/>
            <person name="Brown M.B."/>
            <person name="Phillips A."/>
            <person name="Jeong K.C."/>
            <person name="Galvao K.N."/>
        </authorList>
    </citation>
    <scope>NUCLEOTIDE SEQUENCE [LARGE SCALE GENOMIC DNA]</scope>
    <source>
        <strain evidence="2 3">KG197</strain>
    </source>
</reference>
<sequence length="479" mass="53499">MQKLANSSAYDVFKNFEKISEIPRCSHDEEAISKFVYEFGKSLGLKSKRDEFGNVIIIKPASEGYEDKDTVILQGHMDMVCEKSDSSKHDFTCDPIELQIDGDFIHANETTLGADDGIAVAMMMAILENKSLKHPKIEALFTTTEETGMDGAIGLSETALTGKNLINIDNEEDKIIIVGCAGGINAYLEKRISKNEKSLSNYEIKVSGLQGGHSGIMINEGRLNSIKLLDEILLELSKKVDFSLQSINGGTKHNAIPSNSSAVIGIYENDKQLLSDELNILFDEMKKSNQNLEVNINFSLNEISNTNLYINCDEKKEIINLLNEFPHGVNTLDNELNIVKSSNNLAILRTEDEVLKIQTSIRSSDSNDLEYLKNKVKEIAEKYNFNVKFSEGYPMWKPNFDYELLNHAKEIYKSLRNEDAEVAVIHAGLETGILSQKYPNMNMISIGPDVIGAHTPKEKLSISSTEFSFNFVKNILKSL</sequence>
<accession>A0ABW9F5T8</accession>
<dbReference type="InterPro" id="IPR011650">
    <property type="entry name" value="Peptidase_M20_dimer"/>
</dbReference>
<dbReference type="PANTHER" id="PTHR43501">
    <property type="entry name" value="CYTOSOL NON-SPECIFIC DIPEPTIDASE"/>
    <property type="match status" value="1"/>
</dbReference>
<feature type="domain" description="Peptidase M20 dimerisation" evidence="1">
    <location>
        <begin position="201"/>
        <end position="287"/>
    </location>
</feature>
<dbReference type="EMBL" id="JBFNFH010000005">
    <property type="protein sequence ID" value="MFM1524642.1"/>
    <property type="molecule type" value="Genomic_DNA"/>
</dbReference>
<dbReference type="PRINTS" id="PR00934">
    <property type="entry name" value="XHISDIPTASE"/>
</dbReference>
<dbReference type="Pfam" id="PF07687">
    <property type="entry name" value="M20_dimer"/>
    <property type="match status" value="1"/>
</dbReference>
<comment type="caution">
    <text evidence="2">The sequence shown here is derived from an EMBL/GenBank/DDBJ whole genome shotgun (WGS) entry which is preliminary data.</text>
</comment>